<feature type="domain" description="CobB/CobQ-like glutamine amidotransferase" evidence="2">
    <location>
        <begin position="2"/>
        <end position="101"/>
    </location>
</feature>
<dbReference type="Proteomes" id="UP000199411">
    <property type="component" value="Unassembled WGS sequence"/>
</dbReference>
<keyword evidence="3" id="KW-0808">Transferase</keyword>
<gene>
    <name evidence="3" type="ORF">SAMN05660835_00058</name>
</gene>
<dbReference type="PANTHER" id="PTHR43873:SF1">
    <property type="entry name" value="COBYRINATE A,C-DIAMIDE SYNTHASE"/>
    <property type="match status" value="1"/>
</dbReference>
<dbReference type="AlphaFoldDB" id="A0A1G6HP21"/>
<dbReference type="PROSITE" id="PS51274">
    <property type="entry name" value="GATASE_COBBQ"/>
    <property type="match status" value="1"/>
</dbReference>
<dbReference type="GO" id="GO:0016740">
    <property type="term" value="F:transferase activity"/>
    <property type="evidence" value="ECO:0007669"/>
    <property type="project" value="UniProtKB-KW"/>
</dbReference>
<dbReference type="PANTHER" id="PTHR43873">
    <property type="entry name" value="COBYRINATE A,C-DIAMIDE SYNTHASE"/>
    <property type="match status" value="1"/>
</dbReference>
<sequence length="118" mass="13883">MYLTNSIEYNENKAKMCGIFNLETQLSNKPKGHGYTILSPKKKHSFIENKKIYAHEFHHGFFTEFKDIECFFDVIRGYGINGVCDYALKDNVMAGFSHIFDEKSDFFYNWIKENKLDS</sequence>
<dbReference type="Pfam" id="PF07685">
    <property type="entry name" value="GATase_3"/>
    <property type="match status" value="1"/>
</dbReference>
<protein>
    <submittedName>
        <fullName evidence="3">CobB/CobQ-like glutamine amidotransferase domain-containing protein</fullName>
    </submittedName>
</protein>
<name>A0A1G6HP21_9BACT</name>
<evidence type="ECO:0000256" key="1">
    <source>
        <dbReference type="ARBA" id="ARBA00022962"/>
    </source>
</evidence>
<keyword evidence="1 3" id="KW-0315">Glutamine amidotransferase</keyword>
<dbReference type="GO" id="GO:0042242">
    <property type="term" value="F:cobyrinic acid a,c-diamide synthase activity"/>
    <property type="evidence" value="ECO:0007669"/>
    <property type="project" value="InterPro"/>
</dbReference>
<organism evidence="3 4">
    <name type="scientific">Desulfurella multipotens</name>
    <dbReference type="NCBI Taxonomy" id="79269"/>
    <lineage>
        <taxon>Bacteria</taxon>
        <taxon>Pseudomonadati</taxon>
        <taxon>Campylobacterota</taxon>
        <taxon>Desulfurellia</taxon>
        <taxon>Desulfurellales</taxon>
        <taxon>Desulfurellaceae</taxon>
        <taxon>Desulfurella</taxon>
    </lineage>
</organism>
<evidence type="ECO:0000313" key="4">
    <source>
        <dbReference type="Proteomes" id="UP000199411"/>
    </source>
</evidence>
<proteinExistence type="predicted"/>
<keyword evidence="4" id="KW-1185">Reference proteome</keyword>
<evidence type="ECO:0000313" key="3">
    <source>
        <dbReference type="EMBL" id="SDB96047.1"/>
    </source>
</evidence>
<accession>A0A1G6HP21</accession>
<dbReference type="InterPro" id="IPR011698">
    <property type="entry name" value="GATase_3"/>
</dbReference>
<reference evidence="4" key="1">
    <citation type="submission" date="2016-10" db="EMBL/GenBank/DDBJ databases">
        <authorList>
            <person name="Varghese N."/>
            <person name="Submissions S."/>
        </authorList>
    </citation>
    <scope>NUCLEOTIDE SEQUENCE [LARGE SCALE GENOMIC DNA]</scope>
    <source>
        <strain evidence="4">DSM 8415</strain>
    </source>
</reference>
<dbReference type="InterPro" id="IPR004484">
    <property type="entry name" value="CbiA/CobB_synth"/>
</dbReference>
<dbReference type="EMBL" id="FMYU01000001">
    <property type="protein sequence ID" value="SDB96047.1"/>
    <property type="molecule type" value="Genomic_DNA"/>
</dbReference>
<evidence type="ECO:0000259" key="2">
    <source>
        <dbReference type="Pfam" id="PF07685"/>
    </source>
</evidence>